<dbReference type="Gramene" id="PRQ20923">
    <property type="protein sequence ID" value="PRQ20923"/>
    <property type="gene ID" value="RchiOBHm_Chr7g0233421"/>
</dbReference>
<dbReference type="STRING" id="74649.A0A2P6PG66"/>
<sequence>MDALFHLLYVLFEIHIASTDDTALVQTIFHEFGHAFQLVLTKQDELLVANFQNIEKDCIDVPSTFLDKWCYHGLQVNSLHKSFKLYYASKSS</sequence>
<dbReference type="Gene3D" id="1.10.1370.40">
    <property type="match status" value="1"/>
</dbReference>
<accession>A0A2P6PG66</accession>
<evidence type="ECO:0000256" key="6">
    <source>
        <dbReference type="RuleBase" id="RU003435"/>
    </source>
</evidence>
<reference evidence="9 10" key="1">
    <citation type="journal article" date="2018" name="Nat. Genet.">
        <title>The Rosa genome provides new insights in the design of modern roses.</title>
        <authorList>
            <person name="Bendahmane M."/>
        </authorList>
    </citation>
    <scope>NUCLEOTIDE SEQUENCE [LARGE SCALE GENOMIC DNA]</scope>
    <source>
        <strain evidence="10">cv. Old Blush</strain>
    </source>
</reference>
<evidence type="ECO:0000256" key="4">
    <source>
        <dbReference type="ARBA" id="ARBA00022833"/>
    </source>
</evidence>
<dbReference type="GO" id="GO:0006518">
    <property type="term" value="P:peptide metabolic process"/>
    <property type="evidence" value="ECO:0007669"/>
    <property type="project" value="TreeGrafter"/>
</dbReference>
<feature type="chain" id="PRO_5015165653" evidence="7">
    <location>
        <begin position="20"/>
        <end position="92"/>
    </location>
</feature>
<dbReference type="InterPro" id="IPR001567">
    <property type="entry name" value="Pept_M3A_M3B_dom"/>
</dbReference>
<dbReference type="Pfam" id="PF01432">
    <property type="entry name" value="Peptidase_M3"/>
    <property type="match status" value="1"/>
</dbReference>
<dbReference type="GO" id="GO:0046872">
    <property type="term" value="F:metal ion binding"/>
    <property type="evidence" value="ECO:0007669"/>
    <property type="project" value="UniProtKB-UniRule"/>
</dbReference>
<evidence type="ECO:0000259" key="8">
    <source>
        <dbReference type="Pfam" id="PF01432"/>
    </source>
</evidence>
<gene>
    <name evidence="9" type="ORF">RchiOBHm_Chr7g0233421</name>
</gene>
<feature type="signal peptide" evidence="7">
    <location>
        <begin position="1"/>
        <end position="19"/>
    </location>
</feature>
<dbReference type="AlphaFoldDB" id="A0A2P6PG66"/>
<evidence type="ECO:0000256" key="7">
    <source>
        <dbReference type="SAM" id="SignalP"/>
    </source>
</evidence>
<keyword evidence="3 6" id="KW-0378">Hydrolase</keyword>
<dbReference type="InterPro" id="IPR045090">
    <property type="entry name" value="Pept_M3A_M3B"/>
</dbReference>
<protein>
    <submittedName>
        <fullName evidence="9">Putative oligopeptidase A</fullName>
        <ecNumber evidence="9">3.4.24.70</ecNumber>
    </submittedName>
</protein>
<keyword evidence="1 6" id="KW-0645">Protease</keyword>
<comment type="caution">
    <text evidence="9">The sequence shown here is derived from an EMBL/GenBank/DDBJ whole genome shotgun (WGS) entry which is preliminary data.</text>
</comment>
<evidence type="ECO:0000256" key="2">
    <source>
        <dbReference type="ARBA" id="ARBA00022723"/>
    </source>
</evidence>
<dbReference type="PANTHER" id="PTHR11804">
    <property type="entry name" value="PROTEASE M3 THIMET OLIGOPEPTIDASE-RELATED"/>
    <property type="match status" value="1"/>
</dbReference>
<organism evidence="9 10">
    <name type="scientific">Rosa chinensis</name>
    <name type="common">China rose</name>
    <dbReference type="NCBI Taxonomy" id="74649"/>
    <lineage>
        <taxon>Eukaryota</taxon>
        <taxon>Viridiplantae</taxon>
        <taxon>Streptophyta</taxon>
        <taxon>Embryophyta</taxon>
        <taxon>Tracheophyta</taxon>
        <taxon>Spermatophyta</taxon>
        <taxon>Magnoliopsida</taxon>
        <taxon>eudicotyledons</taxon>
        <taxon>Gunneridae</taxon>
        <taxon>Pentapetalae</taxon>
        <taxon>rosids</taxon>
        <taxon>fabids</taxon>
        <taxon>Rosales</taxon>
        <taxon>Rosaceae</taxon>
        <taxon>Rosoideae</taxon>
        <taxon>Rosoideae incertae sedis</taxon>
        <taxon>Rosa</taxon>
    </lineage>
</organism>
<dbReference type="GO" id="GO:0006508">
    <property type="term" value="P:proteolysis"/>
    <property type="evidence" value="ECO:0007669"/>
    <property type="project" value="UniProtKB-KW"/>
</dbReference>
<keyword evidence="5 6" id="KW-0482">Metalloprotease</keyword>
<keyword evidence="7" id="KW-0732">Signal</keyword>
<dbReference type="Proteomes" id="UP000238479">
    <property type="component" value="Chromosome 7"/>
</dbReference>
<dbReference type="EMBL" id="PDCK01000045">
    <property type="protein sequence ID" value="PRQ20923.1"/>
    <property type="molecule type" value="Genomic_DNA"/>
</dbReference>
<keyword evidence="2 6" id="KW-0479">Metal-binding</keyword>
<keyword evidence="4 6" id="KW-0862">Zinc</keyword>
<comment type="cofactor">
    <cofactor evidence="6">
        <name>Zn(2+)</name>
        <dbReference type="ChEBI" id="CHEBI:29105"/>
    </cofactor>
    <text evidence="6">Binds 1 zinc ion.</text>
</comment>
<evidence type="ECO:0000313" key="10">
    <source>
        <dbReference type="Proteomes" id="UP000238479"/>
    </source>
</evidence>
<evidence type="ECO:0000313" key="9">
    <source>
        <dbReference type="EMBL" id="PRQ20923.1"/>
    </source>
</evidence>
<feature type="domain" description="Peptidase M3A/M3B catalytic" evidence="8">
    <location>
        <begin position="25"/>
        <end position="82"/>
    </location>
</feature>
<dbReference type="EC" id="3.4.24.70" evidence="9"/>
<dbReference type="GO" id="GO:0004222">
    <property type="term" value="F:metalloendopeptidase activity"/>
    <property type="evidence" value="ECO:0007669"/>
    <property type="project" value="UniProtKB-EC"/>
</dbReference>
<evidence type="ECO:0000256" key="5">
    <source>
        <dbReference type="ARBA" id="ARBA00023049"/>
    </source>
</evidence>
<comment type="similarity">
    <text evidence="6">Belongs to the peptidase M3 family.</text>
</comment>
<evidence type="ECO:0000256" key="1">
    <source>
        <dbReference type="ARBA" id="ARBA00022670"/>
    </source>
</evidence>
<proteinExistence type="inferred from homology"/>
<dbReference type="SUPFAM" id="SSF55486">
    <property type="entry name" value="Metalloproteases ('zincins'), catalytic domain"/>
    <property type="match status" value="1"/>
</dbReference>
<keyword evidence="10" id="KW-1185">Reference proteome</keyword>
<dbReference type="PANTHER" id="PTHR11804:SF83">
    <property type="entry name" value="LD37516P"/>
    <property type="match status" value="1"/>
</dbReference>
<evidence type="ECO:0000256" key="3">
    <source>
        <dbReference type="ARBA" id="ARBA00022801"/>
    </source>
</evidence>
<name>A0A2P6PG66_ROSCH</name>